<accession>A0A1X7M5U9</accession>
<evidence type="ECO:0000313" key="1">
    <source>
        <dbReference type="EMBL" id="SMG61097.1"/>
    </source>
</evidence>
<dbReference type="EMBL" id="FXAT01000019">
    <property type="protein sequence ID" value="SMG61097.1"/>
    <property type="molecule type" value="Genomic_DNA"/>
</dbReference>
<evidence type="ECO:0000313" key="2">
    <source>
        <dbReference type="Proteomes" id="UP000193228"/>
    </source>
</evidence>
<protein>
    <submittedName>
        <fullName evidence="1">Uncharacterized protein</fullName>
    </submittedName>
</protein>
<organism evidence="1 2">
    <name type="scientific">Paraburkholderia susongensis</name>
    <dbReference type="NCBI Taxonomy" id="1515439"/>
    <lineage>
        <taxon>Bacteria</taxon>
        <taxon>Pseudomonadati</taxon>
        <taxon>Pseudomonadota</taxon>
        <taxon>Betaproteobacteria</taxon>
        <taxon>Burkholderiales</taxon>
        <taxon>Burkholderiaceae</taxon>
        <taxon>Paraburkholderia</taxon>
    </lineage>
</organism>
<name>A0A1X7M5U9_9BURK</name>
<proteinExistence type="predicted"/>
<dbReference type="AlphaFoldDB" id="A0A1X7M5U9"/>
<dbReference type="Proteomes" id="UP000193228">
    <property type="component" value="Unassembled WGS sequence"/>
</dbReference>
<dbReference type="RefSeq" id="WP_167387602.1">
    <property type="nucleotide sequence ID" value="NZ_FXAT01000019.1"/>
</dbReference>
<sequence length="91" mass="9720">MSAEREVLPDRAALRLESLNTPVIADASQVSLAFARQLMTALGPIVHPSAGLTKKCCTFANSQIAVFATGYPPHRLVTILRGTLDKLPAYG</sequence>
<gene>
    <name evidence="1" type="ORF">SAMN06265784_11959</name>
</gene>
<keyword evidence="2" id="KW-1185">Reference proteome</keyword>
<reference evidence="2" key="1">
    <citation type="submission" date="2017-04" db="EMBL/GenBank/DDBJ databases">
        <authorList>
            <person name="Varghese N."/>
            <person name="Submissions S."/>
        </authorList>
    </citation>
    <scope>NUCLEOTIDE SEQUENCE [LARGE SCALE GENOMIC DNA]</scope>
    <source>
        <strain evidence="2">LMG 29540</strain>
    </source>
</reference>